<evidence type="ECO:0000256" key="6">
    <source>
        <dbReference type="ARBA" id="ARBA00023136"/>
    </source>
</evidence>
<accession>A0A0A1F9V1</accession>
<dbReference type="GO" id="GO:0015627">
    <property type="term" value="C:type II protein secretion system complex"/>
    <property type="evidence" value="ECO:0007669"/>
    <property type="project" value="InterPro"/>
</dbReference>
<dbReference type="KEGG" id="care:LT85_1407"/>
<evidence type="ECO:0000256" key="3">
    <source>
        <dbReference type="ARBA" id="ARBA00022481"/>
    </source>
</evidence>
<evidence type="ECO:0000256" key="5">
    <source>
        <dbReference type="ARBA" id="ARBA00022989"/>
    </source>
</evidence>
<dbReference type="Pfam" id="PF07963">
    <property type="entry name" value="N_methyl"/>
    <property type="match status" value="1"/>
</dbReference>
<dbReference type="InterPro" id="IPR012902">
    <property type="entry name" value="N_methyl_site"/>
</dbReference>
<evidence type="ECO:0000256" key="4">
    <source>
        <dbReference type="ARBA" id="ARBA00022692"/>
    </source>
</evidence>
<dbReference type="PRINTS" id="PR00885">
    <property type="entry name" value="BCTERIALGSPH"/>
</dbReference>
<evidence type="ECO:0000313" key="9">
    <source>
        <dbReference type="Proteomes" id="UP000030302"/>
    </source>
</evidence>
<name>A0A0A1F9V1_9BURK</name>
<dbReference type="NCBIfam" id="TIGR02532">
    <property type="entry name" value="IV_pilin_GFxxxE"/>
    <property type="match status" value="1"/>
</dbReference>
<keyword evidence="9" id="KW-1185">Reference proteome</keyword>
<keyword evidence="6 7" id="KW-0472">Membrane</keyword>
<sequence length="142" mass="14544">MKNVYPAMQRGFTVIELMIVVALIGILAAVAIPAYQNHLKKEKFAEVTAAAMALKPVVESCAQHTGGLAACDGGANGIPADRTGDAGKYIASLSVKGGVIKAVPQEKDGILATDTYVLTPVAGTPLQWSSAGSGCVATTLCR</sequence>
<dbReference type="InterPro" id="IPR045584">
    <property type="entry name" value="Pilin-like"/>
</dbReference>
<dbReference type="PANTHER" id="PTHR30093">
    <property type="entry name" value="GENERAL SECRETION PATHWAY PROTEIN G"/>
    <property type="match status" value="1"/>
</dbReference>
<proteinExistence type="inferred from homology"/>
<dbReference type="GO" id="GO:0016020">
    <property type="term" value="C:membrane"/>
    <property type="evidence" value="ECO:0007669"/>
    <property type="project" value="UniProtKB-SubCell"/>
</dbReference>
<reference evidence="9" key="1">
    <citation type="journal article" date="2014" name="Soil Biol. Biochem.">
        <title>Structure and function of bacterial communities in ageing soils: Insights from the Mendocino ecological staircase.</title>
        <authorList>
            <person name="Uroz S."/>
            <person name="Tech J.J."/>
            <person name="Sawaya N.A."/>
            <person name="Frey-Klett P."/>
            <person name="Leveau J.H.J."/>
        </authorList>
    </citation>
    <scope>NUCLEOTIDE SEQUENCE [LARGE SCALE GENOMIC DNA]</scope>
    <source>
        <strain evidence="9">Cal35</strain>
    </source>
</reference>
<dbReference type="AlphaFoldDB" id="A0A0A1F9V1"/>
<dbReference type="GO" id="GO:0043107">
    <property type="term" value="P:type IV pilus-dependent motility"/>
    <property type="evidence" value="ECO:0007669"/>
    <property type="project" value="TreeGrafter"/>
</dbReference>
<gene>
    <name evidence="8" type="primary">pilA</name>
    <name evidence="8" type="ORF">LT85_1407</name>
</gene>
<dbReference type="STRING" id="279058.LT85_1407"/>
<dbReference type="GO" id="GO:0044096">
    <property type="term" value="C:type IV pilus"/>
    <property type="evidence" value="ECO:0007669"/>
    <property type="project" value="TreeGrafter"/>
</dbReference>
<comment type="subcellular location">
    <subcellularLocation>
        <location evidence="1">Membrane</location>
        <topology evidence="1">Single-pass membrane protein</topology>
    </subcellularLocation>
</comment>
<dbReference type="EMBL" id="CP009962">
    <property type="protein sequence ID" value="AIY40565.1"/>
    <property type="molecule type" value="Genomic_DNA"/>
</dbReference>
<dbReference type="Proteomes" id="UP000030302">
    <property type="component" value="Chromosome"/>
</dbReference>
<keyword evidence="5 7" id="KW-1133">Transmembrane helix</keyword>
<organism evidence="8 9">
    <name type="scientific">Collimonas arenae</name>
    <dbReference type="NCBI Taxonomy" id="279058"/>
    <lineage>
        <taxon>Bacteria</taxon>
        <taxon>Pseudomonadati</taxon>
        <taxon>Pseudomonadota</taxon>
        <taxon>Betaproteobacteria</taxon>
        <taxon>Burkholderiales</taxon>
        <taxon>Oxalobacteraceae</taxon>
        <taxon>Collimonas</taxon>
    </lineage>
</organism>
<dbReference type="GO" id="GO:0015628">
    <property type="term" value="P:protein secretion by the type II secretion system"/>
    <property type="evidence" value="ECO:0007669"/>
    <property type="project" value="InterPro"/>
</dbReference>
<feature type="transmembrane region" description="Helical" evidence="7">
    <location>
        <begin position="12"/>
        <end position="35"/>
    </location>
</feature>
<evidence type="ECO:0000256" key="2">
    <source>
        <dbReference type="ARBA" id="ARBA00005233"/>
    </source>
</evidence>
<evidence type="ECO:0000256" key="1">
    <source>
        <dbReference type="ARBA" id="ARBA00004167"/>
    </source>
</evidence>
<dbReference type="HOGENOM" id="CLU_091705_4_1_4"/>
<keyword evidence="3" id="KW-0488">Methylation</keyword>
<comment type="similarity">
    <text evidence="2">Belongs to the N-Me-Phe pilin family.</text>
</comment>
<dbReference type="PANTHER" id="PTHR30093:SF34">
    <property type="entry name" value="PREPILIN PEPTIDASE-DEPENDENT PROTEIN D"/>
    <property type="match status" value="1"/>
</dbReference>
<keyword evidence="4 7" id="KW-0812">Transmembrane</keyword>
<dbReference type="RefSeq" id="WP_038486977.1">
    <property type="nucleotide sequence ID" value="NZ_CP009962.1"/>
</dbReference>
<protein>
    <submittedName>
        <fullName evidence="8">Type IV pilin PilA</fullName>
    </submittedName>
</protein>
<evidence type="ECO:0000256" key="7">
    <source>
        <dbReference type="SAM" id="Phobius"/>
    </source>
</evidence>
<dbReference type="OrthoDB" id="8607132at2"/>
<dbReference type="Gene3D" id="3.30.700.10">
    <property type="entry name" value="Glycoprotein, Type 4 Pilin"/>
    <property type="match status" value="1"/>
</dbReference>
<dbReference type="SUPFAM" id="SSF54523">
    <property type="entry name" value="Pili subunits"/>
    <property type="match status" value="1"/>
</dbReference>
<dbReference type="InterPro" id="IPR002416">
    <property type="entry name" value="T2SS_protein-GspH"/>
</dbReference>
<evidence type="ECO:0000313" key="8">
    <source>
        <dbReference type="EMBL" id="AIY40565.1"/>
    </source>
</evidence>